<sequence length="90" mass="10153">MDHAVYGLVSKRAREEESAPADRLGKEDEEDLRGSILEESSIREEIVETDWTGGSYSLVRTRQERGLETRSSKTGEMFPLGNYEDGSQVE</sequence>
<feature type="region of interest" description="Disordered" evidence="1">
    <location>
        <begin position="1"/>
        <end position="37"/>
    </location>
</feature>
<feature type="compositionally biased region" description="Basic and acidic residues" evidence="1">
    <location>
        <begin position="61"/>
        <end position="73"/>
    </location>
</feature>
<evidence type="ECO:0000313" key="2">
    <source>
        <dbReference type="EMBL" id="CAH1399420.1"/>
    </source>
</evidence>
<protein>
    <submittedName>
        <fullName evidence="2">Uncharacterized protein</fullName>
    </submittedName>
</protein>
<dbReference type="EMBL" id="OV725080">
    <property type="protein sequence ID" value="CAH1399420.1"/>
    <property type="molecule type" value="Genomic_DNA"/>
</dbReference>
<name>A0A9P0HBW7_NEZVI</name>
<proteinExistence type="predicted"/>
<gene>
    <name evidence="2" type="ORF">NEZAVI_LOCUS8869</name>
</gene>
<keyword evidence="3" id="KW-1185">Reference proteome</keyword>
<reference evidence="2" key="1">
    <citation type="submission" date="2022-01" db="EMBL/GenBank/DDBJ databases">
        <authorList>
            <person name="King R."/>
        </authorList>
    </citation>
    <scope>NUCLEOTIDE SEQUENCE</scope>
</reference>
<organism evidence="2 3">
    <name type="scientific">Nezara viridula</name>
    <name type="common">Southern green stink bug</name>
    <name type="synonym">Cimex viridulus</name>
    <dbReference type="NCBI Taxonomy" id="85310"/>
    <lineage>
        <taxon>Eukaryota</taxon>
        <taxon>Metazoa</taxon>
        <taxon>Ecdysozoa</taxon>
        <taxon>Arthropoda</taxon>
        <taxon>Hexapoda</taxon>
        <taxon>Insecta</taxon>
        <taxon>Pterygota</taxon>
        <taxon>Neoptera</taxon>
        <taxon>Paraneoptera</taxon>
        <taxon>Hemiptera</taxon>
        <taxon>Heteroptera</taxon>
        <taxon>Panheteroptera</taxon>
        <taxon>Pentatomomorpha</taxon>
        <taxon>Pentatomoidea</taxon>
        <taxon>Pentatomidae</taxon>
        <taxon>Pentatominae</taxon>
        <taxon>Nezara</taxon>
    </lineage>
</organism>
<accession>A0A9P0HBW7</accession>
<dbReference type="Proteomes" id="UP001152798">
    <property type="component" value="Chromosome 4"/>
</dbReference>
<evidence type="ECO:0000313" key="3">
    <source>
        <dbReference type="Proteomes" id="UP001152798"/>
    </source>
</evidence>
<evidence type="ECO:0000256" key="1">
    <source>
        <dbReference type="SAM" id="MobiDB-lite"/>
    </source>
</evidence>
<feature type="region of interest" description="Disordered" evidence="1">
    <location>
        <begin position="61"/>
        <end position="90"/>
    </location>
</feature>
<dbReference type="AlphaFoldDB" id="A0A9P0HBW7"/>